<gene>
    <name evidence="3" type="ORF">B0T21DRAFT_434223</name>
</gene>
<evidence type="ECO:0000256" key="1">
    <source>
        <dbReference type="SAM" id="MobiDB-lite"/>
    </source>
</evidence>
<dbReference type="Proteomes" id="UP001172159">
    <property type="component" value="Unassembled WGS sequence"/>
</dbReference>
<protein>
    <submittedName>
        <fullName evidence="3">Uncharacterized protein</fullName>
    </submittedName>
</protein>
<keyword evidence="2" id="KW-0812">Transmembrane</keyword>
<dbReference type="EMBL" id="JAUKTV010000003">
    <property type="protein sequence ID" value="KAK0742256.1"/>
    <property type="molecule type" value="Genomic_DNA"/>
</dbReference>
<dbReference type="AlphaFoldDB" id="A0AA40EMY9"/>
<evidence type="ECO:0000313" key="3">
    <source>
        <dbReference type="EMBL" id="KAK0742256.1"/>
    </source>
</evidence>
<feature type="transmembrane region" description="Helical" evidence="2">
    <location>
        <begin position="238"/>
        <end position="262"/>
    </location>
</feature>
<accession>A0AA40EMY9</accession>
<proteinExistence type="predicted"/>
<name>A0AA40EMY9_9PEZI</name>
<comment type="caution">
    <text evidence="3">The sequence shown here is derived from an EMBL/GenBank/DDBJ whole genome shotgun (WGS) entry which is preliminary data.</text>
</comment>
<evidence type="ECO:0000256" key="2">
    <source>
        <dbReference type="SAM" id="Phobius"/>
    </source>
</evidence>
<organism evidence="3 4">
    <name type="scientific">Apiosordaria backusii</name>
    <dbReference type="NCBI Taxonomy" id="314023"/>
    <lineage>
        <taxon>Eukaryota</taxon>
        <taxon>Fungi</taxon>
        <taxon>Dikarya</taxon>
        <taxon>Ascomycota</taxon>
        <taxon>Pezizomycotina</taxon>
        <taxon>Sordariomycetes</taxon>
        <taxon>Sordariomycetidae</taxon>
        <taxon>Sordariales</taxon>
        <taxon>Lasiosphaeriaceae</taxon>
        <taxon>Apiosordaria</taxon>
    </lineage>
</organism>
<reference evidence="3" key="1">
    <citation type="submission" date="2023-06" db="EMBL/GenBank/DDBJ databases">
        <title>Genome-scale phylogeny and comparative genomics of the fungal order Sordariales.</title>
        <authorList>
            <consortium name="Lawrence Berkeley National Laboratory"/>
            <person name="Hensen N."/>
            <person name="Bonometti L."/>
            <person name="Westerberg I."/>
            <person name="Brannstrom I.O."/>
            <person name="Guillou S."/>
            <person name="Cros-Aarteil S."/>
            <person name="Calhoun S."/>
            <person name="Haridas S."/>
            <person name="Kuo A."/>
            <person name="Mondo S."/>
            <person name="Pangilinan J."/>
            <person name="Riley R."/>
            <person name="Labutti K."/>
            <person name="Andreopoulos B."/>
            <person name="Lipzen A."/>
            <person name="Chen C."/>
            <person name="Yanf M."/>
            <person name="Daum C."/>
            <person name="Ng V."/>
            <person name="Clum A."/>
            <person name="Steindorff A."/>
            <person name="Ohm R."/>
            <person name="Martin F."/>
            <person name="Silar P."/>
            <person name="Natvig D."/>
            <person name="Lalanne C."/>
            <person name="Gautier V."/>
            <person name="Ament-Velasquez S.L."/>
            <person name="Kruys A."/>
            <person name="Hutchinson M.I."/>
            <person name="Powell A.J."/>
            <person name="Barry K."/>
            <person name="Miller A.N."/>
            <person name="Grigoriev I.V."/>
            <person name="Debuchy R."/>
            <person name="Gladieux P."/>
            <person name="Thoren M.H."/>
            <person name="Johannesson H."/>
        </authorList>
    </citation>
    <scope>NUCLEOTIDE SEQUENCE</scope>
    <source>
        <strain evidence="3">CBS 540.89</strain>
    </source>
</reference>
<keyword evidence="4" id="KW-1185">Reference proteome</keyword>
<feature type="region of interest" description="Disordered" evidence="1">
    <location>
        <begin position="337"/>
        <end position="360"/>
    </location>
</feature>
<keyword evidence="2" id="KW-0472">Membrane</keyword>
<feature type="compositionally biased region" description="Polar residues" evidence="1">
    <location>
        <begin position="474"/>
        <end position="485"/>
    </location>
</feature>
<evidence type="ECO:0000313" key="4">
    <source>
        <dbReference type="Proteomes" id="UP001172159"/>
    </source>
</evidence>
<keyword evidence="2" id="KW-1133">Transmembrane helix</keyword>
<feature type="region of interest" description="Disordered" evidence="1">
    <location>
        <begin position="474"/>
        <end position="493"/>
    </location>
</feature>
<sequence>MAEGRILRACAPVFGPLQSSALPFLDFSRFPSRLIIEEAAQGAWCRRVGRRRDKTEPLSLLSAVERSGALQLQGSKTSALIPRDSNGLNGYWPELLAPLPPTQGAALTQLRLRQTAAASKRICEQQLECCVPYCYSELVSGLTVPDDASGATVSSVPTVIHLTTVLYLNAKTVSARAGLSHLQVMSVCYLGELDSDSGMPPCRAAETNKRLVNRLSISTGISQLAARSLLLQSGLWEAAMFAFPVTIFFVLWTTLFQSFLVLRHLPVPLPRGCGFRFPECTTTARSDFQIPGLLVTYFELGFPALTQEIPAGPASGRTHGSRLKHSKSIRAHQVDPRLPVGWDESTREPVASSSSGNNPLAELQNLGLQEQVERGLTSMPGLSQGLTTIYSAQSKTEQSCCYALPSTGLPRPVLLSRSRTGGENIDTEPLAAGPGPSIRAEVRCFSRILPRARSYASGSMKTGWWNNLAGHDNSSVSASRNTSNGVMHPVSPPLPAVEGGRLGVVVTPEVSDIPILGTPDVHPDPADDVECATLCRHSLTKRRQKQAVQAALHEPNLDPATRGLIYPTSRAKQRTLRIVTALSRLRSRRSSTQTFENTVWTGQGLWEYP</sequence>